<proteinExistence type="predicted"/>
<comment type="caution">
    <text evidence="2">The sequence shown here is derived from an EMBL/GenBank/DDBJ whole genome shotgun (WGS) entry which is preliminary data.</text>
</comment>
<dbReference type="EMBL" id="JACRSW010000008">
    <property type="protein sequence ID" value="MBC8556518.1"/>
    <property type="molecule type" value="Genomic_DNA"/>
</dbReference>
<evidence type="ECO:0000256" key="1">
    <source>
        <dbReference type="SAM" id="Phobius"/>
    </source>
</evidence>
<keyword evidence="1" id="KW-1133">Transmembrane helix</keyword>
<accession>A0ABR7MRT0</accession>
<keyword evidence="1" id="KW-0472">Membrane</keyword>
<evidence type="ECO:0000313" key="2">
    <source>
        <dbReference type="EMBL" id="MBC8556518.1"/>
    </source>
</evidence>
<protein>
    <submittedName>
        <fullName evidence="2">Uncharacterized protein</fullName>
    </submittedName>
</protein>
<organism evidence="2 3">
    <name type="scientific">Jutongia hominis</name>
    <dbReference type="NCBI Taxonomy" id="2763664"/>
    <lineage>
        <taxon>Bacteria</taxon>
        <taxon>Bacillati</taxon>
        <taxon>Bacillota</taxon>
        <taxon>Clostridia</taxon>
        <taxon>Lachnospirales</taxon>
        <taxon>Lachnospiraceae</taxon>
        <taxon>Jutongia</taxon>
    </lineage>
</organism>
<reference evidence="2 3" key="1">
    <citation type="submission" date="2020-08" db="EMBL/GenBank/DDBJ databases">
        <title>Genome public.</title>
        <authorList>
            <person name="Liu C."/>
            <person name="Sun Q."/>
        </authorList>
    </citation>
    <scope>NUCLEOTIDE SEQUENCE [LARGE SCALE GENOMIC DNA]</scope>
    <source>
        <strain evidence="2 3">BX3</strain>
    </source>
</reference>
<dbReference type="Proteomes" id="UP000637513">
    <property type="component" value="Unassembled WGS sequence"/>
</dbReference>
<gene>
    <name evidence="2" type="ORF">H8700_02160</name>
</gene>
<feature type="transmembrane region" description="Helical" evidence="1">
    <location>
        <begin position="6"/>
        <end position="25"/>
    </location>
</feature>
<name>A0ABR7MRT0_9FIRM</name>
<keyword evidence="3" id="KW-1185">Reference proteome</keyword>
<keyword evidence="1" id="KW-0812">Transmembrane</keyword>
<sequence>MATWTIVMLVVLVVLIAALVALSIYGKKLQERQEQSQQELENASQNVSLLVIDKKRMKLKEAGLPQLILDQTPKYMRGRKVPIVKAKIGPKIMSFICDEKIFEVIPVKKEVRAMISGIYIMGVKGLHTNLDARQTKLKFTDKMRLKMDSLKGKK</sequence>
<evidence type="ECO:0000313" key="3">
    <source>
        <dbReference type="Proteomes" id="UP000637513"/>
    </source>
</evidence>